<keyword evidence="3" id="KW-1185">Reference proteome</keyword>
<feature type="transmembrane region" description="Helical" evidence="1">
    <location>
        <begin position="25"/>
        <end position="47"/>
    </location>
</feature>
<keyword evidence="1" id="KW-0812">Transmembrane</keyword>
<accession>A0A6A4H376</accession>
<evidence type="ECO:0000313" key="2">
    <source>
        <dbReference type="EMBL" id="KAE9391785.1"/>
    </source>
</evidence>
<gene>
    <name evidence="2" type="ORF">BT96DRAFT_297975</name>
</gene>
<dbReference type="AlphaFoldDB" id="A0A6A4H376"/>
<dbReference type="Proteomes" id="UP000799118">
    <property type="component" value="Unassembled WGS sequence"/>
</dbReference>
<keyword evidence="1" id="KW-1133">Transmembrane helix</keyword>
<organism evidence="2 3">
    <name type="scientific">Gymnopus androsaceus JB14</name>
    <dbReference type="NCBI Taxonomy" id="1447944"/>
    <lineage>
        <taxon>Eukaryota</taxon>
        <taxon>Fungi</taxon>
        <taxon>Dikarya</taxon>
        <taxon>Basidiomycota</taxon>
        <taxon>Agaricomycotina</taxon>
        <taxon>Agaricomycetes</taxon>
        <taxon>Agaricomycetidae</taxon>
        <taxon>Agaricales</taxon>
        <taxon>Marasmiineae</taxon>
        <taxon>Omphalotaceae</taxon>
        <taxon>Gymnopus</taxon>
    </lineage>
</organism>
<sequence>MSSFNALYPPFFNTTTQHCNLLSTPHWHCVILFLFLTSCIFHVLYTFTKRSSLWTIHIYCGLQCV</sequence>
<evidence type="ECO:0000313" key="3">
    <source>
        <dbReference type="Proteomes" id="UP000799118"/>
    </source>
</evidence>
<protein>
    <submittedName>
        <fullName evidence="2">Uncharacterized protein</fullName>
    </submittedName>
</protein>
<name>A0A6A4H376_9AGAR</name>
<evidence type="ECO:0000256" key="1">
    <source>
        <dbReference type="SAM" id="Phobius"/>
    </source>
</evidence>
<reference evidence="2" key="1">
    <citation type="journal article" date="2019" name="Environ. Microbiol.">
        <title>Fungal ecological strategies reflected in gene transcription - a case study of two litter decomposers.</title>
        <authorList>
            <person name="Barbi F."/>
            <person name="Kohler A."/>
            <person name="Barry K."/>
            <person name="Baskaran P."/>
            <person name="Daum C."/>
            <person name="Fauchery L."/>
            <person name="Ihrmark K."/>
            <person name="Kuo A."/>
            <person name="LaButti K."/>
            <person name="Lipzen A."/>
            <person name="Morin E."/>
            <person name="Grigoriev I.V."/>
            <person name="Henrissat B."/>
            <person name="Lindahl B."/>
            <person name="Martin F."/>
        </authorList>
    </citation>
    <scope>NUCLEOTIDE SEQUENCE</scope>
    <source>
        <strain evidence="2">JB14</strain>
    </source>
</reference>
<proteinExistence type="predicted"/>
<dbReference type="EMBL" id="ML769613">
    <property type="protein sequence ID" value="KAE9391785.1"/>
    <property type="molecule type" value="Genomic_DNA"/>
</dbReference>
<keyword evidence="1" id="KW-0472">Membrane</keyword>